<name>A0AAQ4DEK2_AMBAM</name>
<sequence length="108" mass="11814">MQPNFRWLHLRPLRKAGMRHPATYGDQCFSPPSILRYLHSKNGASLVESKTHFPSISPLTSRAPGQGKACTHCFTGGYPAAMLCMMFPIMGSAAFLECSALSVLIESV</sequence>
<organism evidence="1 2">
    <name type="scientific">Amblyomma americanum</name>
    <name type="common">Lone star tick</name>
    <dbReference type="NCBI Taxonomy" id="6943"/>
    <lineage>
        <taxon>Eukaryota</taxon>
        <taxon>Metazoa</taxon>
        <taxon>Ecdysozoa</taxon>
        <taxon>Arthropoda</taxon>
        <taxon>Chelicerata</taxon>
        <taxon>Arachnida</taxon>
        <taxon>Acari</taxon>
        <taxon>Parasitiformes</taxon>
        <taxon>Ixodida</taxon>
        <taxon>Ixodoidea</taxon>
        <taxon>Ixodidae</taxon>
        <taxon>Amblyomminae</taxon>
        <taxon>Amblyomma</taxon>
    </lineage>
</organism>
<accession>A0AAQ4DEK2</accession>
<evidence type="ECO:0000313" key="2">
    <source>
        <dbReference type="Proteomes" id="UP001321473"/>
    </source>
</evidence>
<reference evidence="1 2" key="1">
    <citation type="journal article" date="2023" name="Arcadia Sci">
        <title>De novo assembly of a long-read Amblyomma americanum tick genome.</title>
        <authorList>
            <person name="Chou S."/>
            <person name="Poskanzer K.E."/>
            <person name="Rollins M."/>
            <person name="Thuy-Boun P.S."/>
        </authorList>
    </citation>
    <scope>NUCLEOTIDE SEQUENCE [LARGE SCALE GENOMIC DNA]</scope>
    <source>
        <strain evidence="1">F_SG_1</strain>
        <tissue evidence="1">Salivary glands</tissue>
    </source>
</reference>
<gene>
    <name evidence="1" type="ORF">V5799_027841</name>
</gene>
<keyword evidence="2" id="KW-1185">Reference proteome</keyword>
<proteinExistence type="predicted"/>
<comment type="caution">
    <text evidence="1">The sequence shown here is derived from an EMBL/GenBank/DDBJ whole genome shotgun (WGS) entry which is preliminary data.</text>
</comment>
<protein>
    <submittedName>
        <fullName evidence="1">Uncharacterized protein</fullName>
    </submittedName>
</protein>
<dbReference type="AlphaFoldDB" id="A0AAQ4DEK2"/>
<dbReference type="Proteomes" id="UP001321473">
    <property type="component" value="Unassembled WGS sequence"/>
</dbReference>
<dbReference type="EMBL" id="JARKHS020031769">
    <property type="protein sequence ID" value="KAK8760892.1"/>
    <property type="molecule type" value="Genomic_DNA"/>
</dbReference>
<evidence type="ECO:0000313" key="1">
    <source>
        <dbReference type="EMBL" id="KAK8760892.1"/>
    </source>
</evidence>